<proteinExistence type="inferred from homology"/>
<keyword evidence="4 5" id="KW-0274">FAD</keyword>
<dbReference type="SUPFAM" id="SSF56645">
    <property type="entry name" value="Acyl-CoA dehydrogenase NM domain-like"/>
    <property type="match status" value="1"/>
</dbReference>
<dbReference type="Pfam" id="PF02770">
    <property type="entry name" value="Acyl-CoA_dh_M"/>
    <property type="match status" value="1"/>
</dbReference>
<dbReference type="PANTHER" id="PTHR43884:SF12">
    <property type="entry name" value="ISOVALERYL-COA DEHYDROGENASE, MITOCHONDRIAL-RELATED"/>
    <property type="match status" value="1"/>
</dbReference>
<dbReference type="GO" id="GO:0050660">
    <property type="term" value="F:flavin adenine dinucleotide binding"/>
    <property type="evidence" value="ECO:0007669"/>
    <property type="project" value="InterPro"/>
</dbReference>
<dbReference type="InterPro" id="IPR013786">
    <property type="entry name" value="AcylCoA_DH/ox_N"/>
</dbReference>
<dbReference type="InterPro" id="IPR006091">
    <property type="entry name" value="Acyl-CoA_Oxase/DH_mid-dom"/>
</dbReference>
<evidence type="ECO:0000259" key="7">
    <source>
        <dbReference type="Pfam" id="PF02770"/>
    </source>
</evidence>
<protein>
    <submittedName>
        <fullName evidence="9">Acyl-CoA dehydrogenase</fullName>
    </submittedName>
</protein>
<dbReference type="GO" id="GO:0003995">
    <property type="term" value="F:acyl-CoA dehydrogenase activity"/>
    <property type="evidence" value="ECO:0007669"/>
    <property type="project" value="TreeGrafter"/>
</dbReference>
<dbReference type="Pfam" id="PF00441">
    <property type="entry name" value="Acyl-CoA_dh_1"/>
    <property type="match status" value="1"/>
</dbReference>
<keyword evidence="5" id="KW-0560">Oxidoreductase</keyword>
<dbReference type="RefSeq" id="WP_193518716.1">
    <property type="nucleotide sequence ID" value="NZ_BMXL01000046.1"/>
</dbReference>
<dbReference type="InterPro" id="IPR009075">
    <property type="entry name" value="AcylCo_DH/oxidase_C"/>
</dbReference>
<dbReference type="EMBL" id="BMXL01000046">
    <property type="protein sequence ID" value="GHD37236.1"/>
    <property type="molecule type" value="Genomic_DNA"/>
</dbReference>
<keyword evidence="10" id="KW-1185">Reference proteome</keyword>
<accession>A0A919CMZ7</accession>
<dbReference type="Pfam" id="PF02771">
    <property type="entry name" value="Acyl-CoA_dh_N"/>
    <property type="match status" value="1"/>
</dbReference>
<evidence type="ECO:0000259" key="8">
    <source>
        <dbReference type="Pfam" id="PF02771"/>
    </source>
</evidence>
<evidence type="ECO:0000256" key="1">
    <source>
        <dbReference type="ARBA" id="ARBA00001974"/>
    </source>
</evidence>
<dbReference type="SUPFAM" id="SSF47203">
    <property type="entry name" value="Acyl-CoA dehydrogenase C-terminal domain-like"/>
    <property type="match status" value="1"/>
</dbReference>
<organism evidence="9 10">
    <name type="scientific">Nocardiopsis kunsanensis</name>
    <dbReference type="NCBI Taxonomy" id="141693"/>
    <lineage>
        <taxon>Bacteria</taxon>
        <taxon>Bacillati</taxon>
        <taxon>Actinomycetota</taxon>
        <taxon>Actinomycetes</taxon>
        <taxon>Streptosporangiales</taxon>
        <taxon>Nocardiopsidaceae</taxon>
        <taxon>Nocardiopsis</taxon>
    </lineage>
</organism>
<name>A0A919CMZ7_9ACTN</name>
<dbReference type="CDD" id="cd00567">
    <property type="entry name" value="ACAD"/>
    <property type="match status" value="1"/>
</dbReference>
<evidence type="ECO:0000313" key="9">
    <source>
        <dbReference type="EMBL" id="GHD37236.1"/>
    </source>
</evidence>
<dbReference type="AlphaFoldDB" id="A0A919CMZ7"/>
<dbReference type="Gene3D" id="2.40.110.10">
    <property type="entry name" value="Butyryl-CoA Dehydrogenase, subunit A, domain 2"/>
    <property type="match status" value="1"/>
</dbReference>
<dbReference type="Gene3D" id="1.10.540.10">
    <property type="entry name" value="Acyl-CoA dehydrogenase/oxidase, N-terminal domain"/>
    <property type="match status" value="1"/>
</dbReference>
<sequence>MRFEWSSAELQHKQKFFEFGRDELSPGAAQRDTEGRFDSDLWRELASRGFWSDWTAEDGSDTGGMWRFIAGLEGLAEGSEDFGFVLSVIAHAGLIQVLRTHGTDAQRKRCLPLLLEGAVGATAATEPGGGSHVAAIRSTATPTDGGFLLTGEKSHITNAPVADFFLMVGRMAGLGRRDITLFLIDGGAPGLVRGHHEDLLGQRTSPTGSFRLNEVRVTEDDVVGEPGDGLATLYSFLAFDRLMYGVAVAGQMQRHLERALFRVRERESFGIPLAEHEFIQDKIVDMEATAEGSRWMSYAAADALERGDREKYSSLASVAKMTASEGMVRAGLELVQVFGHIGYMRDHGIERVARDAIAIRIAGGTTEMQKKNIFKHLMMRFPERD</sequence>
<evidence type="ECO:0000256" key="3">
    <source>
        <dbReference type="ARBA" id="ARBA00022630"/>
    </source>
</evidence>
<feature type="domain" description="Acyl-CoA dehydrogenase/oxidase N-terminal" evidence="8">
    <location>
        <begin position="12"/>
        <end position="117"/>
    </location>
</feature>
<dbReference type="InterPro" id="IPR046373">
    <property type="entry name" value="Acyl-CoA_Oxase/DH_mid-dom_sf"/>
</dbReference>
<feature type="domain" description="Acyl-CoA oxidase/dehydrogenase middle" evidence="7">
    <location>
        <begin position="121"/>
        <end position="215"/>
    </location>
</feature>
<dbReference type="PANTHER" id="PTHR43884">
    <property type="entry name" value="ACYL-COA DEHYDROGENASE"/>
    <property type="match status" value="1"/>
</dbReference>
<evidence type="ECO:0000313" key="10">
    <source>
        <dbReference type="Proteomes" id="UP000654947"/>
    </source>
</evidence>
<dbReference type="InterPro" id="IPR037069">
    <property type="entry name" value="AcylCoA_DH/ox_N_sf"/>
</dbReference>
<feature type="domain" description="Acyl-CoA dehydrogenase/oxidase C-terminal" evidence="6">
    <location>
        <begin position="227"/>
        <end position="377"/>
    </location>
</feature>
<dbReference type="Proteomes" id="UP000654947">
    <property type="component" value="Unassembled WGS sequence"/>
</dbReference>
<dbReference type="InterPro" id="IPR009100">
    <property type="entry name" value="AcylCoA_DH/oxidase_NM_dom_sf"/>
</dbReference>
<comment type="caution">
    <text evidence="9">The sequence shown here is derived from an EMBL/GenBank/DDBJ whole genome shotgun (WGS) entry which is preliminary data.</text>
</comment>
<dbReference type="Gene3D" id="1.20.140.10">
    <property type="entry name" value="Butyryl-CoA Dehydrogenase, subunit A, domain 3"/>
    <property type="match status" value="1"/>
</dbReference>
<evidence type="ECO:0000256" key="4">
    <source>
        <dbReference type="ARBA" id="ARBA00022827"/>
    </source>
</evidence>
<dbReference type="InterPro" id="IPR036250">
    <property type="entry name" value="AcylCo_DH-like_C"/>
</dbReference>
<evidence type="ECO:0000259" key="6">
    <source>
        <dbReference type="Pfam" id="PF00441"/>
    </source>
</evidence>
<evidence type="ECO:0000256" key="5">
    <source>
        <dbReference type="RuleBase" id="RU362125"/>
    </source>
</evidence>
<comment type="cofactor">
    <cofactor evidence="1 5">
        <name>FAD</name>
        <dbReference type="ChEBI" id="CHEBI:57692"/>
    </cofactor>
</comment>
<evidence type="ECO:0000256" key="2">
    <source>
        <dbReference type="ARBA" id="ARBA00009347"/>
    </source>
</evidence>
<gene>
    <name evidence="9" type="ORF">GCM10007147_45110</name>
</gene>
<reference evidence="9 10" key="1">
    <citation type="journal article" date="2014" name="Int. J. Syst. Evol. Microbiol.">
        <title>Complete genome sequence of Corynebacterium casei LMG S-19264T (=DSM 44701T), isolated from a smear-ripened cheese.</title>
        <authorList>
            <consortium name="US DOE Joint Genome Institute (JGI-PGF)"/>
            <person name="Walter F."/>
            <person name="Albersmeier A."/>
            <person name="Kalinowski J."/>
            <person name="Ruckert C."/>
        </authorList>
    </citation>
    <scope>NUCLEOTIDE SEQUENCE [LARGE SCALE GENOMIC DNA]</scope>
    <source>
        <strain evidence="9 10">KCTC 19473</strain>
    </source>
</reference>
<keyword evidence="3 5" id="KW-0285">Flavoprotein</keyword>
<comment type="similarity">
    <text evidence="2 5">Belongs to the acyl-CoA dehydrogenase family.</text>
</comment>